<evidence type="ECO:0000256" key="5">
    <source>
        <dbReference type="ARBA" id="ARBA00023239"/>
    </source>
</evidence>
<dbReference type="FunFam" id="3.30.1130.10:FF:000003">
    <property type="entry name" value="7,8-dihydroneopterin aldolase"/>
    <property type="match status" value="1"/>
</dbReference>
<gene>
    <name evidence="8" type="primary">folB</name>
    <name evidence="8" type="ORF">CH338_26075</name>
</gene>
<reference evidence="8 9" key="1">
    <citation type="submission" date="2017-07" db="EMBL/GenBank/DDBJ databases">
        <title>Draft Genome Sequences of Select Purple Nonsulfur Bacteria.</title>
        <authorList>
            <person name="Lasarre B."/>
            <person name="Mckinlay J.B."/>
        </authorList>
    </citation>
    <scope>NUCLEOTIDE SEQUENCE [LARGE SCALE GENOMIC DNA]</scope>
    <source>
        <strain evidence="8 9">DSM 11907</strain>
    </source>
</reference>
<dbReference type="InterPro" id="IPR043133">
    <property type="entry name" value="GTP-CH-I_C/QueF"/>
</dbReference>
<dbReference type="Proteomes" id="UP000248863">
    <property type="component" value="Unassembled WGS sequence"/>
</dbReference>
<dbReference type="OrthoDB" id="9808041at2"/>
<dbReference type="SUPFAM" id="SSF55620">
    <property type="entry name" value="Tetrahydrobiopterin biosynthesis enzymes-like"/>
    <property type="match status" value="1"/>
</dbReference>
<sequence>MTAAHDTVFITGLAVHAYHGVMEHERTVGQTFHLDLTLSADLSEASRTDKHSTTVSYDQVVECATRAFAEKRCRLIEAAAAAVADAVLAQFPRVVDIRITVHKPHAPIPATFTDVGVSILRKRNG</sequence>
<dbReference type="InterPro" id="IPR006157">
    <property type="entry name" value="FolB_dom"/>
</dbReference>
<evidence type="ECO:0000259" key="7">
    <source>
        <dbReference type="SMART" id="SM00905"/>
    </source>
</evidence>
<dbReference type="RefSeq" id="WP_111359956.1">
    <property type="nucleotide sequence ID" value="NZ_NHSK01000218.1"/>
</dbReference>
<evidence type="ECO:0000256" key="6">
    <source>
        <dbReference type="RuleBase" id="RU362079"/>
    </source>
</evidence>
<comment type="caution">
    <text evidence="8">The sequence shown here is derived from an EMBL/GenBank/DDBJ whole genome shotgun (WGS) entry which is preliminary data.</text>
</comment>
<dbReference type="EC" id="4.1.2.25" evidence="6"/>
<organism evidence="8 9">
    <name type="scientific">Rhodoplanes elegans</name>
    <dbReference type="NCBI Taxonomy" id="29408"/>
    <lineage>
        <taxon>Bacteria</taxon>
        <taxon>Pseudomonadati</taxon>
        <taxon>Pseudomonadota</taxon>
        <taxon>Alphaproteobacteria</taxon>
        <taxon>Hyphomicrobiales</taxon>
        <taxon>Nitrobacteraceae</taxon>
        <taxon>Rhodoplanes</taxon>
    </lineage>
</organism>
<evidence type="ECO:0000256" key="2">
    <source>
        <dbReference type="ARBA" id="ARBA00005013"/>
    </source>
</evidence>
<dbReference type="Gene3D" id="3.30.1130.10">
    <property type="match status" value="1"/>
</dbReference>
<evidence type="ECO:0000256" key="3">
    <source>
        <dbReference type="ARBA" id="ARBA00005708"/>
    </source>
</evidence>
<accession>A0A327K0G6</accession>
<keyword evidence="5 6" id="KW-0456">Lyase</keyword>
<dbReference type="NCBIfam" id="TIGR00525">
    <property type="entry name" value="folB"/>
    <property type="match status" value="1"/>
</dbReference>
<proteinExistence type="inferred from homology"/>
<dbReference type="SMART" id="SM00905">
    <property type="entry name" value="FolB"/>
    <property type="match status" value="1"/>
</dbReference>
<keyword evidence="4 6" id="KW-0289">Folate biosynthesis</keyword>
<dbReference type="UniPathway" id="UPA00077">
    <property type="reaction ID" value="UER00154"/>
</dbReference>
<keyword evidence="9" id="KW-1185">Reference proteome</keyword>
<comment type="catalytic activity">
    <reaction evidence="1 6">
        <text>7,8-dihydroneopterin = 6-hydroxymethyl-7,8-dihydropterin + glycolaldehyde</text>
        <dbReference type="Rhea" id="RHEA:10540"/>
        <dbReference type="ChEBI" id="CHEBI:17001"/>
        <dbReference type="ChEBI" id="CHEBI:17071"/>
        <dbReference type="ChEBI" id="CHEBI:44841"/>
        <dbReference type="EC" id="4.1.2.25"/>
    </reaction>
</comment>
<dbReference type="NCBIfam" id="TIGR00526">
    <property type="entry name" value="folB_dom"/>
    <property type="match status" value="1"/>
</dbReference>
<dbReference type="GO" id="GO:0046654">
    <property type="term" value="P:tetrahydrofolate biosynthetic process"/>
    <property type="evidence" value="ECO:0007669"/>
    <property type="project" value="UniProtKB-UniRule"/>
</dbReference>
<protein>
    <recommendedName>
        <fullName evidence="6">7,8-dihydroneopterin aldolase</fullName>
        <ecNumber evidence="6">4.1.2.25</ecNumber>
    </recommendedName>
</protein>
<evidence type="ECO:0000313" key="9">
    <source>
        <dbReference type="Proteomes" id="UP000248863"/>
    </source>
</evidence>
<dbReference type="PANTHER" id="PTHR42844">
    <property type="entry name" value="DIHYDRONEOPTERIN ALDOLASE 1-RELATED"/>
    <property type="match status" value="1"/>
</dbReference>
<dbReference type="GO" id="GO:0005737">
    <property type="term" value="C:cytoplasm"/>
    <property type="evidence" value="ECO:0007669"/>
    <property type="project" value="TreeGrafter"/>
</dbReference>
<dbReference type="EMBL" id="NPEU01000515">
    <property type="protein sequence ID" value="RAI31286.1"/>
    <property type="molecule type" value="Genomic_DNA"/>
</dbReference>
<comment type="pathway">
    <text evidence="2 6">Cofactor biosynthesis; tetrahydrofolate biosynthesis; 2-amino-4-hydroxy-6-hydroxymethyl-7,8-dihydropteridine diphosphate from 7,8-dihydroneopterin triphosphate: step 3/4.</text>
</comment>
<comment type="similarity">
    <text evidence="3 6">Belongs to the DHNA family.</text>
</comment>
<feature type="domain" description="Dihydroneopterin aldolase/epimerase" evidence="7">
    <location>
        <begin position="8"/>
        <end position="121"/>
    </location>
</feature>
<evidence type="ECO:0000256" key="1">
    <source>
        <dbReference type="ARBA" id="ARBA00001353"/>
    </source>
</evidence>
<evidence type="ECO:0000313" key="8">
    <source>
        <dbReference type="EMBL" id="RAI31286.1"/>
    </source>
</evidence>
<name>A0A327K0G6_9BRAD</name>
<dbReference type="GO" id="GO:0046656">
    <property type="term" value="P:folic acid biosynthetic process"/>
    <property type="evidence" value="ECO:0007669"/>
    <property type="project" value="UniProtKB-UniRule"/>
</dbReference>
<dbReference type="Pfam" id="PF02152">
    <property type="entry name" value="FolB"/>
    <property type="match status" value="1"/>
</dbReference>
<evidence type="ECO:0000256" key="4">
    <source>
        <dbReference type="ARBA" id="ARBA00022909"/>
    </source>
</evidence>
<dbReference type="CDD" id="cd00534">
    <property type="entry name" value="DHNA_DHNTPE"/>
    <property type="match status" value="1"/>
</dbReference>
<dbReference type="GO" id="GO:0004150">
    <property type="term" value="F:dihydroneopterin aldolase activity"/>
    <property type="evidence" value="ECO:0007669"/>
    <property type="project" value="UniProtKB-UniRule"/>
</dbReference>
<dbReference type="PANTHER" id="PTHR42844:SF1">
    <property type="entry name" value="DIHYDRONEOPTERIN ALDOLASE 1-RELATED"/>
    <property type="match status" value="1"/>
</dbReference>
<comment type="function">
    <text evidence="6">Catalyzes the conversion of 7,8-dihydroneopterin to 6-hydroxymethyl-7,8-dihydropterin.</text>
</comment>
<dbReference type="InterPro" id="IPR006156">
    <property type="entry name" value="Dihydroneopterin_aldolase"/>
</dbReference>
<dbReference type="AlphaFoldDB" id="A0A327K0G6"/>